<evidence type="ECO:0000256" key="1">
    <source>
        <dbReference type="SAM" id="MobiDB-lite"/>
    </source>
</evidence>
<feature type="compositionally biased region" description="Low complexity" evidence="1">
    <location>
        <begin position="207"/>
        <end position="227"/>
    </location>
</feature>
<evidence type="ECO:0000313" key="2">
    <source>
        <dbReference type="EMBL" id="EGZ09443.1"/>
    </source>
</evidence>
<feature type="region of interest" description="Disordered" evidence="1">
    <location>
        <begin position="54"/>
        <end position="76"/>
    </location>
</feature>
<feature type="region of interest" description="Disordered" evidence="1">
    <location>
        <begin position="107"/>
        <end position="234"/>
    </location>
</feature>
<sequence length="586" mass="63742">MEALYERVLALVPKPQLHENYNAVLHEEFASVAQTLGDVTAAFAKLEEVHDAVSKLQQSHDSSTGGRSDSLMASADSTMELQQQVLRRVEKLAVGMEVVPVERKRKRVVEEEDEATVPSVAIPVPNSGGEDNGRAGFNGASSNAKRSKADVGSGSQGEVAAASGSESSSSSESNSDDDSSSSSESDSDDVEGSEAAWRALTTKGNLNASSSNTSAAPTSAKTTTKPTESNTDAAVPRKSATYLKTIVELVNKDIRPINMSFIIPDVVTALKESVEEDVDAKQQAHVACSLEILVGWWVRQGEYQAQYAGLYREYAAVVESYADRLSGSACKSKLKRLTMLLKEAISSTIESLGGPQMPSSTKAKVDAAVTRAKQNGAISSMAGGPDILPHDDQIRRLLLLLVAFKKETTGNVEDTCGDRIVKAITRMSRWIAEGRRKPTHLAMYRLIVNAMQEFSKRILKLSARDHIVGVLDNMSELISDPSNAKNLDQLANIRRRADKFFGEVKRWQQKRTPMSTKEAHTLKETLFILVKDTTVGWNPCQSVVMRRCVKELKSVMVEAQALSDTKSARSFDACLNNIASWGIDEL</sequence>
<protein>
    <submittedName>
        <fullName evidence="2">Uncharacterized protein</fullName>
    </submittedName>
</protein>
<feature type="compositionally biased region" description="Low complexity" evidence="1">
    <location>
        <begin position="151"/>
        <end position="173"/>
    </location>
</feature>
<organism evidence="2 3">
    <name type="scientific">Phytophthora sojae (strain P6497)</name>
    <name type="common">Soybean stem and root rot agent</name>
    <name type="synonym">Phytophthora megasperma f. sp. glycines</name>
    <dbReference type="NCBI Taxonomy" id="1094619"/>
    <lineage>
        <taxon>Eukaryota</taxon>
        <taxon>Sar</taxon>
        <taxon>Stramenopiles</taxon>
        <taxon>Oomycota</taxon>
        <taxon>Peronosporomycetes</taxon>
        <taxon>Peronosporales</taxon>
        <taxon>Peronosporaceae</taxon>
        <taxon>Phytophthora</taxon>
    </lineage>
</organism>
<dbReference type="GeneID" id="20642480"/>
<evidence type="ECO:0000313" key="3">
    <source>
        <dbReference type="Proteomes" id="UP000002640"/>
    </source>
</evidence>
<dbReference type="RefSeq" id="XP_009534304.1">
    <property type="nucleotide sequence ID" value="XM_009536009.1"/>
</dbReference>
<feature type="compositionally biased region" description="Polar residues" evidence="1">
    <location>
        <begin position="55"/>
        <end position="67"/>
    </location>
</feature>
<keyword evidence="3" id="KW-1185">Reference proteome</keyword>
<accession>G5A3U3</accession>
<dbReference type="Proteomes" id="UP000002640">
    <property type="component" value="Unassembled WGS sequence"/>
</dbReference>
<proteinExistence type="predicted"/>
<dbReference type="OMA" id="HENYNAV"/>
<dbReference type="KEGG" id="psoj:PHYSODRAFT_304977"/>
<feature type="compositionally biased region" description="Acidic residues" evidence="1">
    <location>
        <begin position="174"/>
        <end position="192"/>
    </location>
</feature>
<dbReference type="EMBL" id="JH159159">
    <property type="protein sequence ID" value="EGZ09443.1"/>
    <property type="molecule type" value="Genomic_DNA"/>
</dbReference>
<reference evidence="2 3" key="1">
    <citation type="journal article" date="2006" name="Science">
        <title>Phytophthora genome sequences uncover evolutionary origins and mechanisms of pathogenesis.</title>
        <authorList>
            <person name="Tyler B.M."/>
            <person name="Tripathy S."/>
            <person name="Zhang X."/>
            <person name="Dehal P."/>
            <person name="Jiang R.H."/>
            <person name="Aerts A."/>
            <person name="Arredondo F.D."/>
            <person name="Baxter L."/>
            <person name="Bensasson D."/>
            <person name="Beynon J.L."/>
            <person name="Chapman J."/>
            <person name="Damasceno C.M."/>
            <person name="Dorrance A.E."/>
            <person name="Dou D."/>
            <person name="Dickerman A.W."/>
            <person name="Dubchak I.L."/>
            <person name="Garbelotto M."/>
            <person name="Gijzen M."/>
            <person name="Gordon S.G."/>
            <person name="Govers F."/>
            <person name="Grunwald N.J."/>
            <person name="Huang W."/>
            <person name="Ivors K.L."/>
            <person name="Jones R.W."/>
            <person name="Kamoun S."/>
            <person name="Krampis K."/>
            <person name="Lamour K.H."/>
            <person name="Lee M.K."/>
            <person name="McDonald W.H."/>
            <person name="Medina M."/>
            <person name="Meijer H.J."/>
            <person name="Nordberg E.K."/>
            <person name="Maclean D.J."/>
            <person name="Ospina-Giraldo M.D."/>
            <person name="Morris P.F."/>
            <person name="Phuntumart V."/>
            <person name="Putnam N.H."/>
            <person name="Rash S."/>
            <person name="Rose J.K."/>
            <person name="Sakihama Y."/>
            <person name="Salamov A.A."/>
            <person name="Savidor A."/>
            <person name="Scheuring C.F."/>
            <person name="Smith B.M."/>
            <person name="Sobral B.W."/>
            <person name="Terry A."/>
            <person name="Torto-Alalibo T.A."/>
            <person name="Win J."/>
            <person name="Xu Z."/>
            <person name="Zhang H."/>
            <person name="Grigoriev I.V."/>
            <person name="Rokhsar D.S."/>
            <person name="Boore J.L."/>
        </authorList>
    </citation>
    <scope>NUCLEOTIDE SEQUENCE [LARGE SCALE GENOMIC DNA]</scope>
    <source>
        <strain evidence="2 3">P6497</strain>
    </source>
</reference>
<dbReference type="AlphaFoldDB" id="G5A3U3"/>
<dbReference type="InParanoid" id="G5A3U3"/>
<name>G5A3U3_PHYSP</name>
<gene>
    <name evidence="2" type="ORF">PHYSODRAFT_304977</name>
</gene>